<organism evidence="3 4">
    <name type="scientific">Leucobacter coleopterorum</name>
    <dbReference type="NCBI Taxonomy" id="2714933"/>
    <lineage>
        <taxon>Bacteria</taxon>
        <taxon>Bacillati</taxon>
        <taxon>Actinomycetota</taxon>
        <taxon>Actinomycetes</taxon>
        <taxon>Micrococcales</taxon>
        <taxon>Microbacteriaceae</taxon>
        <taxon>Leucobacter</taxon>
    </lineage>
</organism>
<feature type="transmembrane region" description="Helical" evidence="2">
    <location>
        <begin position="142"/>
        <end position="165"/>
    </location>
</feature>
<reference evidence="3 4" key="1">
    <citation type="submission" date="2020-03" db="EMBL/GenBank/DDBJ databases">
        <title>Leucobacter sp. nov., isolated from beetles.</title>
        <authorList>
            <person name="Hyun D.-W."/>
            <person name="Bae J.-W."/>
        </authorList>
    </citation>
    <scope>NUCLEOTIDE SEQUENCE [LARGE SCALE GENOMIC DNA]</scope>
    <source>
        <strain evidence="3 4">HDW9A</strain>
    </source>
</reference>
<feature type="transmembrane region" description="Helical" evidence="2">
    <location>
        <begin position="207"/>
        <end position="234"/>
    </location>
</feature>
<keyword evidence="2" id="KW-0472">Membrane</keyword>
<gene>
    <name evidence="3" type="ORF">G7066_05230</name>
</gene>
<dbReference type="Pfam" id="PF19877">
    <property type="entry name" value="DUF6350"/>
    <property type="match status" value="1"/>
</dbReference>
<keyword evidence="4" id="KW-1185">Reference proteome</keyword>
<keyword evidence="2" id="KW-0812">Transmembrane</keyword>
<feature type="transmembrane region" description="Helical" evidence="2">
    <location>
        <begin position="337"/>
        <end position="361"/>
    </location>
</feature>
<keyword evidence="2" id="KW-1133">Transmembrane helix</keyword>
<feature type="transmembrane region" description="Helical" evidence="2">
    <location>
        <begin position="246"/>
        <end position="265"/>
    </location>
</feature>
<feature type="transmembrane region" description="Helical" evidence="2">
    <location>
        <begin position="272"/>
        <end position="291"/>
    </location>
</feature>
<feature type="region of interest" description="Disordered" evidence="1">
    <location>
        <begin position="461"/>
        <end position="568"/>
    </location>
</feature>
<proteinExistence type="predicted"/>
<protein>
    <submittedName>
        <fullName evidence="3">Uncharacterized protein</fullName>
    </submittedName>
</protein>
<evidence type="ECO:0000313" key="4">
    <source>
        <dbReference type="Proteomes" id="UP000503441"/>
    </source>
</evidence>
<dbReference type="Proteomes" id="UP000503441">
    <property type="component" value="Chromosome"/>
</dbReference>
<evidence type="ECO:0000313" key="3">
    <source>
        <dbReference type="EMBL" id="QIM18208.1"/>
    </source>
</evidence>
<feature type="transmembrane region" description="Helical" evidence="2">
    <location>
        <begin position="113"/>
        <end position="136"/>
    </location>
</feature>
<evidence type="ECO:0000256" key="1">
    <source>
        <dbReference type="SAM" id="MobiDB-lite"/>
    </source>
</evidence>
<feature type="compositionally biased region" description="Basic and acidic residues" evidence="1">
    <location>
        <begin position="497"/>
        <end position="513"/>
    </location>
</feature>
<evidence type="ECO:0000256" key="2">
    <source>
        <dbReference type="SAM" id="Phobius"/>
    </source>
</evidence>
<feature type="transmembrane region" description="Helical" evidence="2">
    <location>
        <begin position="381"/>
        <end position="401"/>
    </location>
</feature>
<dbReference type="EMBL" id="CP049933">
    <property type="protein sequence ID" value="QIM18208.1"/>
    <property type="molecule type" value="Genomic_DNA"/>
</dbReference>
<feature type="transmembrane region" description="Helical" evidence="2">
    <location>
        <begin position="7"/>
        <end position="35"/>
    </location>
</feature>
<sequence>MRPMLTAVVAAIEALAVAIAGVAIVAVPALLLWAVTFGLAAEPGDVATNISAVWLLGHFVPLTFSLTQEAAVSFGLAAAPLKFTLSLAPLGVTLITALLAMRSGWRFGRRGGTGVAGVVGGALGFALAASLVVPFAHGRIVWSAGLAIFVAALVYGCASGAAFVVRAARDEHDWWLVILRWKQQGLDRLGVPAAGALPARLAEVVRIAAALIAGVMGIAGIALTVAIIAGYVSITTLSQNLQLDGVGAFLLFLLQLAYLPTMLIWGVSWVSGAGFAVGAGSSASPFGALLGPMPALPMFGAIPQGWGSAGLIAPLLFVLVGVGIGVLFASRDEIRRASWVVGLILPVAAAVLVGLAVTALASFATGSIGPDRLVTVGPEPWLVGGLVALELGVGAVVGVAARKTDYSRLRAMLPELSDASDRLPGIGANQTDHIEAGHLGEHETVELGEVGEMRGVRSVVTLPESERSDNEGAASEPFETGAFETESFETEPYDIETPPRDPELYDQETHAPDSEPALAETVGSGPVSAEDMETEELLRAYSWDAVDAAESEEPKDHHRGWRWPGKEH</sequence>
<name>A0ABX6JV87_9MICO</name>
<accession>A0ABX6JV87</accession>
<feature type="transmembrane region" description="Helical" evidence="2">
    <location>
        <begin position="311"/>
        <end position="330"/>
    </location>
</feature>
<dbReference type="RefSeq" id="WP_166329572.1">
    <property type="nucleotide sequence ID" value="NZ_CP049933.1"/>
</dbReference>
<dbReference type="InterPro" id="IPR045931">
    <property type="entry name" value="DUF6350"/>
</dbReference>
<feature type="transmembrane region" description="Helical" evidence="2">
    <location>
        <begin position="83"/>
        <end position="101"/>
    </location>
</feature>